<gene>
    <name evidence="3" type="ORF">LMG26841_05415</name>
</gene>
<dbReference type="EMBL" id="CADIKW010000018">
    <property type="protein sequence ID" value="CAB3918792.1"/>
    <property type="molecule type" value="Genomic_DNA"/>
</dbReference>
<dbReference type="AlphaFoldDB" id="A0A6S7EQB5"/>
<accession>A0A6S7EQB5</accession>
<reference evidence="3 4" key="1">
    <citation type="submission" date="2020-04" db="EMBL/GenBank/DDBJ databases">
        <authorList>
            <person name="De Canck E."/>
        </authorList>
    </citation>
    <scope>NUCLEOTIDE SEQUENCE [LARGE SCALE GENOMIC DNA]</scope>
    <source>
        <strain evidence="3 4">LMG 26841</strain>
    </source>
</reference>
<feature type="transmembrane region" description="Helical" evidence="2">
    <location>
        <begin position="164"/>
        <end position="182"/>
    </location>
</feature>
<evidence type="ECO:0000256" key="1">
    <source>
        <dbReference type="SAM" id="MobiDB-lite"/>
    </source>
</evidence>
<protein>
    <submittedName>
        <fullName evidence="3">Uncharacterized protein</fullName>
    </submittedName>
</protein>
<proteinExistence type="predicted"/>
<feature type="region of interest" description="Disordered" evidence="1">
    <location>
        <begin position="74"/>
        <end position="94"/>
    </location>
</feature>
<organism evidence="3 4">
    <name type="scientific">Achromobacter dolens</name>
    <dbReference type="NCBI Taxonomy" id="1287738"/>
    <lineage>
        <taxon>Bacteria</taxon>
        <taxon>Pseudomonadati</taxon>
        <taxon>Pseudomonadota</taxon>
        <taxon>Betaproteobacteria</taxon>
        <taxon>Burkholderiales</taxon>
        <taxon>Alcaligenaceae</taxon>
        <taxon>Achromobacter</taxon>
    </lineage>
</organism>
<feature type="transmembrane region" description="Helical" evidence="2">
    <location>
        <begin position="137"/>
        <end position="158"/>
    </location>
</feature>
<sequence length="234" mass="25253">MGGIQRPGGGTPTLLRHRRGAALRDACGRVAADSGCRPPGCRLEPFQVTAGGRKARSWKERRGGRPLGAALRAAPNKTPRALEENAGRANEKGPPVASLYRRTAKNMRDAHPAIHPPSGALAGHTYPLINKARCRRAWFVCCLLATCYLLLATCYLLLLDCRDPLVACGVFGVLAAHLLLPARGVDMNRNAMNELSRTVCRRSNPGMSHCVAPITDGAFTRTYPLIKKARGKRA</sequence>
<name>A0A6S7EQB5_9BURK</name>
<keyword evidence="2" id="KW-1133">Transmembrane helix</keyword>
<keyword evidence="2" id="KW-0472">Membrane</keyword>
<keyword evidence="4" id="KW-1185">Reference proteome</keyword>
<keyword evidence="2" id="KW-0812">Transmembrane</keyword>
<evidence type="ECO:0000313" key="4">
    <source>
        <dbReference type="Proteomes" id="UP000494272"/>
    </source>
</evidence>
<evidence type="ECO:0000313" key="3">
    <source>
        <dbReference type="EMBL" id="CAB3918792.1"/>
    </source>
</evidence>
<feature type="compositionally biased region" description="Basic and acidic residues" evidence="1">
    <location>
        <begin position="80"/>
        <end position="91"/>
    </location>
</feature>
<dbReference type="Proteomes" id="UP000494272">
    <property type="component" value="Unassembled WGS sequence"/>
</dbReference>
<evidence type="ECO:0000256" key="2">
    <source>
        <dbReference type="SAM" id="Phobius"/>
    </source>
</evidence>